<dbReference type="Proteomes" id="UP000824106">
    <property type="component" value="Unassembled WGS sequence"/>
</dbReference>
<reference evidence="2" key="1">
    <citation type="journal article" date="2021" name="PeerJ">
        <title>Extensive microbial diversity within the chicken gut microbiome revealed by metagenomics and culture.</title>
        <authorList>
            <person name="Gilroy R."/>
            <person name="Ravi A."/>
            <person name="Getino M."/>
            <person name="Pursley I."/>
            <person name="Horton D.L."/>
            <person name="Alikhan N.F."/>
            <person name="Baker D."/>
            <person name="Gharbi K."/>
            <person name="Hall N."/>
            <person name="Watson M."/>
            <person name="Adriaenssens E.M."/>
            <person name="Foster-Nyarko E."/>
            <person name="Jarju S."/>
            <person name="Secka A."/>
            <person name="Antonio M."/>
            <person name="Oren A."/>
            <person name="Chaudhuri R.R."/>
            <person name="La Ragione R."/>
            <person name="Hildebrand F."/>
            <person name="Pallen M.J."/>
        </authorList>
    </citation>
    <scope>NUCLEOTIDE SEQUENCE</scope>
    <source>
        <strain evidence="2">CHK169-4300</strain>
    </source>
</reference>
<dbReference type="EMBL" id="DXAZ01000029">
    <property type="protein sequence ID" value="HIZ70522.1"/>
    <property type="molecule type" value="Genomic_DNA"/>
</dbReference>
<evidence type="ECO:0000256" key="1">
    <source>
        <dbReference type="SAM" id="Phobius"/>
    </source>
</evidence>
<sequence>MRKTKLVISSLIALVGIFIYFISVPSVDEEALIHLTVESGNEELLDDIYFNGYLYDYGSFHVNNKKGVTTNENLPYLEKIDASEDQTLNNLLEKYPQFMHEVVYNSQITDYSLLNSDEQLILGYFKISDTNYFVDNSTIYLNALNKETKETVEDTIQRESDPASDSVNIIGMHEEYPVVKILYSTSTWTTDSLGEKSNLSVGEYNFETKTYSEESLLNEEGSFYAYNSDPYNIKNNKVQIIRHDGNEDHPTAYIYNFIEDTLSPFQTTATNSFVGNKDQLYTLENEGEEILLRQYDQTGQKIENEVALENELPLNFYEEEAILLSEVINDQLFIVQSTISERLEQDIPPTKLQVFDLHSGKNLLTGKIEYDTDSKVNATEGYIHSIGQMSDF</sequence>
<accession>A0A9D2JXR3</accession>
<keyword evidence="1" id="KW-0812">Transmembrane</keyword>
<comment type="caution">
    <text evidence="2">The sequence shown here is derived from an EMBL/GenBank/DDBJ whole genome shotgun (WGS) entry which is preliminary data.</text>
</comment>
<name>A0A9D2JXR3_9LACT</name>
<reference evidence="2" key="2">
    <citation type="submission" date="2021-04" db="EMBL/GenBank/DDBJ databases">
        <authorList>
            <person name="Gilroy R."/>
        </authorList>
    </citation>
    <scope>NUCLEOTIDE SEQUENCE</scope>
    <source>
        <strain evidence="2">CHK169-4300</strain>
    </source>
</reference>
<feature type="transmembrane region" description="Helical" evidence="1">
    <location>
        <begin position="7"/>
        <end position="27"/>
    </location>
</feature>
<keyword evidence="1" id="KW-1133">Transmembrane helix</keyword>
<evidence type="ECO:0000313" key="3">
    <source>
        <dbReference type="Proteomes" id="UP000824106"/>
    </source>
</evidence>
<evidence type="ECO:0000313" key="2">
    <source>
        <dbReference type="EMBL" id="HIZ70522.1"/>
    </source>
</evidence>
<protein>
    <submittedName>
        <fullName evidence="2">Uncharacterized protein</fullName>
    </submittedName>
</protein>
<proteinExistence type="predicted"/>
<gene>
    <name evidence="2" type="ORF">H9808_01990</name>
</gene>
<organism evidence="2 3">
    <name type="scientific">Candidatus Atopostipes pullistercoris</name>
    <dbReference type="NCBI Taxonomy" id="2838467"/>
    <lineage>
        <taxon>Bacteria</taxon>
        <taxon>Bacillati</taxon>
        <taxon>Bacillota</taxon>
        <taxon>Bacilli</taxon>
        <taxon>Lactobacillales</taxon>
        <taxon>Carnobacteriaceae</taxon>
        <taxon>Atopostipes</taxon>
    </lineage>
</organism>
<keyword evidence="1" id="KW-0472">Membrane</keyword>
<dbReference type="AlphaFoldDB" id="A0A9D2JXR3"/>